<gene>
    <name evidence="1" type="ORF">LC087_07625</name>
</gene>
<accession>A0ABY9JZV1</accession>
<dbReference type="RefSeq" id="WP_226539905.1">
    <property type="nucleotide sequence ID" value="NZ_CP129013.1"/>
</dbReference>
<dbReference type="Proteomes" id="UP001197974">
    <property type="component" value="Chromosome"/>
</dbReference>
<sequence>MILFQKMINQKMNTITEKELLQYADDFNIAFNKNKAKEVVKLVKGQKIDLFKTEERRELLKKIASVTDQETAKQVNQLFNNFIK</sequence>
<dbReference type="InterPro" id="IPR020277">
    <property type="entry name" value="DUF2624"/>
</dbReference>
<organism evidence="1 2">
    <name type="scientific">Bacillus carboniphilus</name>
    <dbReference type="NCBI Taxonomy" id="86663"/>
    <lineage>
        <taxon>Bacteria</taxon>
        <taxon>Bacillati</taxon>
        <taxon>Bacillota</taxon>
        <taxon>Bacilli</taxon>
        <taxon>Bacillales</taxon>
        <taxon>Bacillaceae</taxon>
        <taxon>Bacillus</taxon>
    </lineage>
</organism>
<reference evidence="1 2" key="1">
    <citation type="submission" date="2023-06" db="EMBL/GenBank/DDBJ databases">
        <title>Five Gram-positive bacteria isolated from mangrove sediments in Shenzhen, Guangdong, China.</title>
        <authorList>
            <person name="Yu S."/>
            <person name="Zheng W."/>
            <person name="Huang Y."/>
        </authorList>
    </citation>
    <scope>NUCLEOTIDE SEQUENCE [LARGE SCALE GENOMIC DNA]</scope>
    <source>
        <strain evidence="1 2">SaN35-3</strain>
    </source>
</reference>
<evidence type="ECO:0000313" key="1">
    <source>
        <dbReference type="EMBL" id="WLR43965.1"/>
    </source>
</evidence>
<protein>
    <submittedName>
        <fullName evidence="1">DUF2624 domain-containing protein</fullName>
    </submittedName>
</protein>
<evidence type="ECO:0000313" key="2">
    <source>
        <dbReference type="Proteomes" id="UP001197974"/>
    </source>
</evidence>
<keyword evidence="2" id="KW-1185">Reference proteome</keyword>
<dbReference type="EMBL" id="CP129013">
    <property type="protein sequence ID" value="WLR43965.1"/>
    <property type="molecule type" value="Genomic_DNA"/>
</dbReference>
<dbReference type="Pfam" id="PF11116">
    <property type="entry name" value="DUF2624"/>
    <property type="match status" value="1"/>
</dbReference>
<proteinExistence type="predicted"/>
<name>A0ABY9JZV1_9BACI</name>